<accession>A0ABU2Y8X2</accession>
<name>A0ABU2Y8X2_9FLAO</name>
<comment type="caution">
    <text evidence="1">The sequence shown here is derived from an EMBL/GenBank/DDBJ whole genome shotgun (WGS) entry which is preliminary data.</text>
</comment>
<organism evidence="1 2">
    <name type="scientific">Patiriisocius hiemis</name>
    <dbReference type="NCBI Taxonomy" id="3075604"/>
    <lineage>
        <taxon>Bacteria</taxon>
        <taxon>Pseudomonadati</taxon>
        <taxon>Bacteroidota</taxon>
        <taxon>Flavobacteriia</taxon>
        <taxon>Flavobacteriales</taxon>
        <taxon>Flavobacteriaceae</taxon>
        <taxon>Patiriisocius</taxon>
    </lineage>
</organism>
<sequence>MKTREIIGKWEFIGGKVIADSNCKTIESMIKNELIKLESSEGGWTSKYQGNDGRIWELSYPESHLQGGGPPKLIQISSGMRRIANLTKPKDGIKRLMIFNDDYGTYLFGYKNTEDCGAEWDEWYETENDAMELCETEYGIIKSDWTEIPNPEPNCQHDWINPVRIKGSDNGKPEFGKLEKLINGKWTEFEPTE</sequence>
<dbReference type="EMBL" id="JAVRHZ010000001">
    <property type="protein sequence ID" value="MDT0554618.1"/>
    <property type="molecule type" value="Genomic_DNA"/>
</dbReference>
<evidence type="ECO:0000313" key="1">
    <source>
        <dbReference type="EMBL" id="MDT0554618.1"/>
    </source>
</evidence>
<dbReference type="InterPro" id="IPR028960">
    <property type="entry name" value="Imm27"/>
</dbReference>
<proteinExistence type="predicted"/>
<dbReference type="RefSeq" id="WP_311331579.1">
    <property type="nucleotide sequence ID" value="NZ_JAVRHZ010000001.1"/>
</dbReference>
<protein>
    <submittedName>
        <fullName evidence="1">Imm27 family immunity protein</fullName>
    </submittedName>
</protein>
<dbReference type="Proteomes" id="UP001254488">
    <property type="component" value="Unassembled WGS sequence"/>
</dbReference>
<gene>
    <name evidence="1" type="ORF">RM538_01280</name>
</gene>
<keyword evidence="2" id="KW-1185">Reference proteome</keyword>
<reference evidence="1 2" key="1">
    <citation type="submission" date="2023-09" db="EMBL/GenBank/DDBJ databases">
        <authorList>
            <person name="Rey-Velasco X."/>
        </authorList>
    </citation>
    <scope>NUCLEOTIDE SEQUENCE [LARGE SCALE GENOMIC DNA]</scope>
    <source>
        <strain evidence="1 2">W242</strain>
    </source>
</reference>
<dbReference type="Pfam" id="PF15590">
    <property type="entry name" value="Imm27"/>
    <property type="match status" value="1"/>
</dbReference>
<evidence type="ECO:0000313" key="2">
    <source>
        <dbReference type="Proteomes" id="UP001254488"/>
    </source>
</evidence>